<feature type="chain" id="PRO_5041897850" evidence="2">
    <location>
        <begin position="18"/>
        <end position="185"/>
    </location>
</feature>
<reference evidence="3" key="1">
    <citation type="journal article" date="2023" name="Mol. Phylogenet. Evol.">
        <title>Genome-scale phylogeny and comparative genomics of the fungal order Sordariales.</title>
        <authorList>
            <person name="Hensen N."/>
            <person name="Bonometti L."/>
            <person name="Westerberg I."/>
            <person name="Brannstrom I.O."/>
            <person name="Guillou S."/>
            <person name="Cros-Aarteil S."/>
            <person name="Calhoun S."/>
            <person name="Haridas S."/>
            <person name="Kuo A."/>
            <person name="Mondo S."/>
            <person name="Pangilinan J."/>
            <person name="Riley R."/>
            <person name="LaButti K."/>
            <person name="Andreopoulos B."/>
            <person name="Lipzen A."/>
            <person name="Chen C."/>
            <person name="Yan M."/>
            <person name="Daum C."/>
            <person name="Ng V."/>
            <person name="Clum A."/>
            <person name="Steindorff A."/>
            <person name="Ohm R.A."/>
            <person name="Martin F."/>
            <person name="Silar P."/>
            <person name="Natvig D.O."/>
            <person name="Lalanne C."/>
            <person name="Gautier V."/>
            <person name="Ament-Velasquez S.L."/>
            <person name="Kruys A."/>
            <person name="Hutchinson M.I."/>
            <person name="Powell A.J."/>
            <person name="Barry K."/>
            <person name="Miller A.N."/>
            <person name="Grigoriev I.V."/>
            <person name="Debuchy R."/>
            <person name="Gladieux P."/>
            <person name="Hiltunen Thoren M."/>
            <person name="Johannesson H."/>
        </authorList>
    </citation>
    <scope>NUCLEOTIDE SEQUENCE</scope>
    <source>
        <strain evidence="3">CBS 314.62</strain>
    </source>
</reference>
<keyword evidence="1" id="KW-0812">Transmembrane</keyword>
<organism evidence="3 4">
    <name type="scientific">Podospora appendiculata</name>
    <dbReference type="NCBI Taxonomy" id="314037"/>
    <lineage>
        <taxon>Eukaryota</taxon>
        <taxon>Fungi</taxon>
        <taxon>Dikarya</taxon>
        <taxon>Ascomycota</taxon>
        <taxon>Pezizomycotina</taxon>
        <taxon>Sordariomycetes</taxon>
        <taxon>Sordariomycetidae</taxon>
        <taxon>Sordariales</taxon>
        <taxon>Podosporaceae</taxon>
        <taxon>Podospora</taxon>
    </lineage>
</organism>
<keyword evidence="1" id="KW-0472">Membrane</keyword>
<protein>
    <submittedName>
        <fullName evidence="3">Uncharacterized protein</fullName>
    </submittedName>
</protein>
<sequence length="185" mass="19081">MKAIFVALLAFAASAIASPVIAERQLETQEAEIDKLTDLVKLHTANINKTASAAPNNPDAVQQTAAASALAPDFQAITTALKSATTVLSKRAFASLVRSEQGGCGNSCLLIKVQLLVWEISCTLKFVIIKLGLACVLVYLTPLILALGGLLKCLDAVVAGLLFAVKGILSAVLGTVAGALVALII</sequence>
<evidence type="ECO:0000313" key="3">
    <source>
        <dbReference type="EMBL" id="KAK3682281.1"/>
    </source>
</evidence>
<reference evidence="3" key="2">
    <citation type="submission" date="2023-06" db="EMBL/GenBank/DDBJ databases">
        <authorList>
            <consortium name="Lawrence Berkeley National Laboratory"/>
            <person name="Haridas S."/>
            <person name="Hensen N."/>
            <person name="Bonometti L."/>
            <person name="Westerberg I."/>
            <person name="Brannstrom I.O."/>
            <person name="Guillou S."/>
            <person name="Cros-Aarteil S."/>
            <person name="Calhoun S."/>
            <person name="Kuo A."/>
            <person name="Mondo S."/>
            <person name="Pangilinan J."/>
            <person name="Riley R."/>
            <person name="Labutti K."/>
            <person name="Andreopoulos B."/>
            <person name="Lipzen A."/>
            <person name="Chen C."/>
            <person name="Yanf M."/>
            <person name="Daum C."/>
            <person name="Ng V."/>
            <person name="Clum A."/>
            <person name="Steindorff A."/>
            <person name="Ohm R."/>
            <person name="Martin F."/>
            <person name="Silar P."/>
            <person name="Natvig D."/>
            <person name="Lalanne C."/>
            <person name="Gautier V."/>
            <person name="Ament-Velasquez S.L."/>
            <person name="Kruys A."/>
            <person name="Hutchinson M.I."/>
            <person name="Powell A.J."/>
            <person name="Barry K."/>
            <person name="Miller A.N."/>
            <person name="Grigoriev I.V."/>
            <person name="Debuchy R."/>
            <person name="Gladieux P."/>
            <person name="Thoren M.H."/>
            <person name="Johannesson H."/>
        </authorList>
    </citation>
    <scope>NUCLEOTIDE SEQUENCE</scope>
    <source>
        <strain evidence="3">CBS 314.62</strain>
    </source>
</reference>
<proteinExistence type="predicted"/>
<comment type="caution">
    <text evidence="3">The sequence shown here is derived from an EMBL/GenBank/DDBJ whole genome shotgun (WGS) entry which is preliminary data.</text>
</comment>
<evidence type="ECO:0000256" key="2">
    <source>
        <dbReference type="SAM" id="SignalP"/>
    </source>
</evidence>
<dbReference type="Proteomes" id="UP001270362">
    <property type="component" value="Unassembled WGS sequence"/>
</dbReference>
<name>A0AAE0X0P2_9PEZI</name>
<dbReference type="AlphaFoldDB" id="A0AAE0X0P2"/>
<keyword evidence="2" id="KW-0732">Signal</keyword>
<evidence type="ECO:0000256" key="1">
    <source>
        <dbReference type="SAM" id="Phobius"/>
    </source>
</evidence>
<feature type="transmembrane region" description="Helical" evidence="1">
    <location>
        <begin position="131"/>
        <end position="151"/>
    </location>
</feature>
<keyword evidence="1" id="KW-1133">Transmembrane helix</keyword>
<feature type="signal peptide" evidence="2">
    <location>
        <begin position="1"/>
        <end position="17"/>
    </location>
</feature>
<evidence type="ECO:0000313" key="4">
    <source>
        <dbReference type="Proteomes" id="UP001270362"/>
    </source>
</evidence>
<accession>A0AAE0X0P2</accession>
<gene>
    <name evidence="3" type="ORF">B0T22DRAFT_484353</name>
</gene>
<dbReference type="EMBL" id="JAULSO010000005">
    <property type="protein sequence ID" value="KAK3682281.1"/>
    <property type="molecule type" value="Genomic_DNA"/>
</dbReference>
<keyword evidence="4" id="KW-1185">Reference proteome</keyword>
<feature type="transmembrane region" description="Helical" evidence="1">
    <location>
        <begin position="163"/>
        <end position="184"/>
    </location>
</feature>